<dbReference type="InterPro" id="IPR036236">
    <property type="entry name" value="Znf_C2H2_sf"/>
</dbReference>
<dbReference type="GO" id="GO:0005739">
    <property type="term" value="C:mitochondrion"/>
    <property type="evidence" value="ECO:0007669"/>
    <property type="project" value="TreeGrafter"/>
</dbReference>
<evidence type="ECO:0000313" key="6">
    <source>
        <dbReference type="EMBL" id="KAG9394594.1"/>
    </source>
</evidence>
<keyword evidence="3" id="KW-0547">Nucleotide-binding</keyword>
<evidence type="ECO:0000313" key="7">
    <source>
        <dbReference type="Proteomes" id="UP000717585"/>
    </source>
</evidence>
<evidence type="ECO:0000256" key="4">
    <source>
        <dbReference type="ARBA" id="ARBA00022840"/>
    </source>
</evidence>
<dbReference type="SUPFAM" id="SSF52540">
    <property type="entry name" value="P-loop containing nucleoside triphosphate hydrolases"/>
    <property type="match status" value="2"/>
</dbReference>
<keyword evidence="7" id="KW-1185">Reference proteome</keyword>
<comment type="caution">
    <text evidence="6">The sequence shown here is derived from an EMBL/GenBank/DDBJ whole genome shotgun (WGS) entry which is preliminary data.</text>
</comment>
<dbReference type="PANTHER" id="PTHR11088">
    <property type="entry name" value="TRNA DIMETHYLALLYLTRANSFERASE"/>
    <property type="match status" value="1"/>
</dbReference>
<name>A0A8J6B5A7_9EUKA</name>
<comment type="similarity">
    <text evidence="1">Belongs to the IPP transferase family.</text>
</comment>
<dbReference type="HAMAP" id="MF_00185">
    <property type="entry name" value="IPP_trans"/>
    <property type="match status" value="1"/>
</dbReference>
<organism evidence="6 7">
    <name type="scientific">Carpediemonas membranifera</name>
    <dbReference type="NCBI Taxonomy" id="201153"/>
    <lineage>
        <taxon>Eukaryota</taxon>
        <taxon>Metamonada</taxon>
        <taxon>Carpediemonas-like organisms</taxon>
        <taxon>Carpediemonas</taxon>
    </lineage>
</organism>
<dbReference type="Pfam" id="PF01715">
    <property type="entry name" value="IPPT"/>
    <property type="match status" value="1"/>
</dbReference>
<evidence type="ECO:0000259" key="5">
    <source>
        <dbReference type="PROSITE" id="PS00028"/>
    </source>
</evidence>
<evidence type="ECO:0000256" key="1">
    <source>
        <dbReference type="ARBA" id="ARBA00005842"/>
    </source>
</evidence>
<dbReference type="PROSITE" id="PS00028">
    <property type="entry name" value="ZINC_FINGER_C2H2_1"/>
    <property type="match status" value="1"/>
</dbReference>
<dbReference type="InterPro" id="IPR013087">
    <property type="entry name" value="Znf_C2H2_type"/>
</dbReference>
<reference evidence="6" key="1">
    <citation type="submission" date="2021-05" db="EMBL/GenBank/DDBJ databases">
        <title>A free-living protist that lacks canonical eukaryotic 1 DNA replication and segregation systems.</title>
        <authorList>
            <person name="Salas-Leiva D.E."/>
            <person name="Tromer E.C."/>
            <person name="Curtis B.A."/>
            <person name="Jerlstrom-Hultqvist J."/>
            <person name="Kolisko M."/>
            <person name="Yi Z."/>
            <person name="Salas-Leiva J.S."/>
            <person name="Gallot-Lavallee L."/>
            <person name="Kops G.J.P.L."/>
            <person name="Archibald J.M."/>
            <person name="Simpson A.G.B."/>
            <person name="Roger A.J."/>
        </authorList>
    </citation>
    <scope>NUCLEOTIDE SEQUENCE</scope>
    <source>
        <strain evidence="6">BICM</strain>
    </source>
</reference>
<protein>
    <submittedName>
        <fullName evidence="6">tRNA delta(2)-isopentenylpyrophosphate transferase</fullName>
    </submittedName>
</protein>
<dbReference type="InterPro" id="IPR018022">
    <property type="entry name" value="IPT"/>
</dbReference>
<dbReference type="GO" id="GO:0052381">
    <property type="term" value="F:tRNA dimethylallyltransferase activity"/>
    <property type="evidence" value="ECO:0007669"/>
    <property type="project" value="InterPro"/>
</dbReference>
<dbReference type="OrthoDB" id="775260at2759"/>
<evidence type="ECO:0000256" key="2">
    <source>
        <dbReference type="ARBA" id="ARBA00022679"/>
    </source>
</evidence>
<dbReference type="GO" id="GO:0005524">
    <property type="term" value="F:ATP binding"/>
    <property type="evidence" value="ECO:0007669"/>
    <property type="project" value="UniProtKB-KW"/>
</dbReference>
<dbReference type="InterPro" id="IPR027417">
    <property type="entry name" value="P-loop_NTPase"/>
</dbReference>
<dbReference type="PANTHER" id="PTHR11088:SF89">
    <property type="entry name" value="TRNA DIMETHYLALLYLTRANSFERASE"/>
    <property type="match status" value="1"/>
</dbReference>
<evidence type="ECO:0000256" key="3">
    <source>
        <dbReference type="ARBA" id="ARBA00022741"/>
    </source>
</evidence>
<dbReference type="Gene3D" id="3.40.50.300">
    <property type="entry name" value="P-loop containing nucleotide triphosphate hydrolases"/>
    <property type="match status" value="1"/>
</dbReference>
<feature type="domain" description="C2H2-type" evidence="5">
    <location>
        <begin position="408"/>
        <end position="430"/>
    </location>
</feature>
<dbReference type="SUPFAM" id="SSF57667">
    <property type="entry name" value="beta-beta-alpha zinc fingers"/>
    <property type="match status" value="1"/>
</dbReference>
<dbReference type="InterPro" id="IPR039657">
    <property type="entry name" value="Dimethylallyltransferase"/>
</dbReference>
<dbReference type="EMBL" id="JAHDYR010000014">
    <property type="protein sequence ID" value="KAG9394594.1"/>
    <property type="molecule type" value="Genomic_DNA"/>
</dbReference>
<dbReference type="GO" id="GO:0006400">
    <property type="term" value="P:tRNA modification"/>
    <property type="evidence" value="ECO:0007669"/>
    <property type="project" value="TreeGrafter"/>
</dbReference>
<sequence length="452" mass="50081">MTDWAVPEPYDSNRPVVCILGPTASGKTSLSTKVCAEFGGEVIVCDSIQLYEHCNILSAKVTDAEASGIPHHLLSSVSPLDPSFTVMKYQQAAVKAINDCHKRDKVPFIVGGTVYYAASTMAFDSLLGSNQEYIDAVDPAAGGYSVLQKKWDLPLDELEAVFKQTCTANRVPFEALGSRRAYREAMVCYEMTGNFPSRYQQKEESEASFASLVIYLTCDPEELSRRAQARVDEMKAQGVVSEAVGLYLKGISEGAMLDRGVFQAIGLKELKPLVDRILDDMTVEDSPRFHRDALDSMTDRELALLWGPTLPAQVHRLPDLTGLDDLIDDCLQTVVTSTVNYAKKQAKAVDVLKARGFPVVEVDTTRVRVDGWGDIVGQTAKIIRHFIAHPYKATLAPPDPEARKVFHCDICGRDIVGRQQYDVHLKSGKHKRGLRTMKRNQGRRPSFNIIVR</sequence>
<dbReference type="Proteomes" id="UP000717585">
    <property type="component" value="Unassembled WGS sequence"/>
</dbReference>
<gene>
    <name evidence="6" type="ORF">J8273_3848</name>
</gene>
<dbReference type="AlphaFoldDB" id="A0A8J6B5A7"/>
<accession>A0A8J6B5A7</accession>
<proteinExistence type="inferred from homology"/>
<keyword evidence="4" id="KW-0067">ATP-binding</keyword>
<keyword evidence="2 6" id="KW-0808">Transferase</keyword>